<keyword evidence="2" id="KW-1185">Reference proteome</keyword>
<dbReference type="Proteomes" id="UP000199220">
    <property type="component" value="Unassembled WGS sequence"/>
</dbReference>
<dbReference type="SUPFAM" id="SSF54909">
    <property type="entry name" value="Dimeric alpha+beta barrel"/>
    <property type="match status" value="1"/>
</dbReference>
<protein>
    <submittedName>
        <fullName evidence="1">YCII-related domain-containing protein</fullName>
    </submittedName>
</protein>
<proteinExistence type="predicted"/>
<dbReference type="InterPro" id="IPR011008">
    <property type="entry name" value="Dimeric_a/b-barrel"/>
</dbReference>
<sequence length="113" mass="11751">MSKYLISFPSEAMVIPEGDFQAVVDDSHAVIEEAKAAGVYVFGGGIDEGIPPVLVAGDGSVTEGTYPGHTAPNGGYTVLELPSREAALEWAAKLAVACRCPQVLRQFGDDPAS</sequence>
<dbReference type="RefSeq" id="WP_089773890.1">
    <property type="nucleotide sequence ID" value="NZ_FNTX01000002.1"/>
</dbReference>
<dbReference type="OrthoDB" id="3212458at2"/>
<evidence type="ECO:0000313" key="1">
    <source>
        <dbReference type="EMBL" id="SEE81565.1"/>
    </source>
</evidence>
<dbReference type="AlphaFoldDB" id="A0A1H5LWT5"/>
<accession>A0A1H5LWT5</accession>
<evidence type="ECO:0000313" key="2">
    <source>
        <dbReference type="Proteomes" id="UP000199220"/>
    </source>
</evidence>
<organism evidence="1 2">
    <name type="scientific">Ruania alba</name>
    <dbReference type="NCBI Taxonomy" id="648782"/>
    <lineage>
        <taxon>Bacteria</taxon>
        <taxon>Bacillati</taxon>
        <taxon>Actinomycetota</taxon>
        <taxon>Actinomycetes</taxon>
        <taxon>Micrococcales</taxon>
        <taxon>Ruaniaceae</taxon>
        <taxon>Ruania</taxon>
    </lineage>
</organism>
<dbReference type="EMBL" id="FNTX01000002">
    <property type="protein sequence ID" value="SEE81565.1"/>
    <property type="molecule type" value="Genomic_DNA"/>
</dbReference>
<name>A0A1H5LWT5_9MICO</name>
<reference evidence="2" key="1">
    <citation type="submission" date="2016-10" db="EMBL/GenBank/DDBJ databases">
        <authorList>
            <person name="Varghese N."/>
            <person name="Submissions S."/>
        </authorList>
    </citation>
    <scope>NUCLEOTIDE SEQUENCE [LARGE SCALE GENOMIC DNA]</scope>
    <source>
        <strain evidence="2">DSM 21368</strain>
    </source>
</reference>
<dbReference type="Gene3D" id="3.30.70.1060">
    <property type="entry name" value="Dimeric alpha+beta barrel"/>
    <property type="match status" value="1"/>
</dbReference>
<gene>
    <name evidence="1" type="ORF">SAMN04488554_3028</name>
</gene>